<dbReference type="InterPro" id="IPR050571">
    <property type="entry name" value="Class-IV_PLP-Dep_Aminotrnsfr"/>
</dbReference>
<evidence type="ECO:0000256" key="9">
    <source>
        <dbReference type="ARBA" id="ARBA00049529"/>
    </source>
</evidence>
<comment type="caution">
    <text evidence="11">The sequence shown here is derived from an EMBL/GenBank/DDBJ whole genome shotgun (WGS) entry which is preliminary data.</text>
</comment>
<keyword evidence="6 11" id="KW-0456">Lyase</keyword>
<evidence type="ECO:0000256" key="4">
    <source>
        <dbReference type="ARBA" id="ARBA00022898"/>
    </source>
</evidence>
<dbReference type="InterPro" id="IPR036038">
    <property type="entry name" value="Aminotransferase-like"/>
</dbReference>
<dbReference type="PANTHER" id="PTHR42743:SF2">
    <property type="entry name" value="AMINODEOXYCHORISMATE LYASE"/>
    <property type="match status" value="1"/>
</dbReference>
<evidence type="ECO:0000256" key="8">
    <source>
        <dbReference type="ARBA" id="ARBA00035676"/>
    </source>
</evidence>
<dbReference type="Proteomes" id="UP001157134">
    <property type="component" value="Unassembled WGS sequence"/>
</dbReference>
<name>A0ABQ6HES9_9GAMM</name>
<dbReference type="EC" id="4.1.3.38" evidence="8 10"/>
<comment type="subunit">
    <text evidence="3">Homodimer.</text>
</comment>
<evidence type="ECO:0000256" key="6">
    <source>
        <dbReference type="ARBA" id="ARBA00023239"/>
    </source>
</evidence>
<dbReference type="Gene3D" id="3.30.470.10">
    <property type="match status" value="1"/>
</dbReference>
<comment type="similarity">
    <text evidence="2">Belongs to the class-IV pyridoxal-phosphate-dependent aminotransferase family.</text>
</comment>
<keyword evidence="5" id="KW-0289">Folate biosynthesis</keyword>
<protein>
    <recommendedName>
        <fullName evidence="8 10">Aminodeoxychorismate lyase</fullName>
        <ecNumber evidence="8 10">4.1.3.38</ecNumber>
    </recommendedName>
</protein>
<dbReference type="Pfam" id="PF01063">
    <property type="entry name" value="Aminotran_4"/>
    <property type="match status" value="1"/>
</dbReference>
<evidence type="ECO:0000313" key="12">
    <source>
        <dbReference type="Proteomes" id="UP001157134"/>
    </source>
</evidence>
<dbReference type="InterPro" id="IPR043132">
    <property type="entry name" value="BCAT-like_C"/>
</dbReference>
<evidence type="ECO:0000256" key="7">
    <source>
        <dbReference type="ARBA" id="ARBA00035633"/>
    </source>
</evidence>
<dbReference type="Gene3D" id="3.20.10.10">
    <property type="entry name" value="D-amino Acid Aminotransferase, subunit A, domain 2"/>
    <property type="match status" value="1"/>
</dbReference>
<keyword evidence="4" id="KW-0663">Pyridoxal phosphate</keyword>
<evidence type="ECO:0000256" key="5">
    <source>
        <dbReference type="ARBA" id="ARBA00022909"/>
    </source>
</evidence>
<proteinExistence type="inferred from homology"/>
<evidence type="ECO:0000313" key="11">
    <source>
        <dbReference type="EMBL" id="GLX86504.1"/>
    </source>
</evidence>
<dbReference type="PANTHER" id="PTHR42743">
    <property type="entry name" value="AMINO-ACID AMINOTRANSFERASE"/>
    <property type="match status" value="1"/>
</dbReference>
<comment type="catalytic activity">
    <reaction evidence="9">
        <text>4-amino-4-deoxychorismate = 4-aminobenzoate + pyruvate + H(+)</text>
        <dbReference type="Rhea" id="RHEA:16201"/>
        <dbReference type="ChEBI" id="CHEBI:15361"/>
        <dbReference type="ChEBI" id="CHEBI:15378"/>
        <dbReference type="ChEBI" id="CHEBI:17836"/>
        <dbReference type="ChEBI" id="CHEBI:58406"/>
        <dbReference type="EC" id="4.1.3.38"/>
    </reaction>
</comment>
<keyword evidence="12" id="KW-1185">Reference proteome</keyword>
<reference evidence="11 12" key="1">
    <citation type="submission" date="2023-03" db="EMBL/GenBank/DDBJ databases">
        <title>Thalassotalea loyana LMG 22536T draft genome sequence.</title>
        <authorList>
            <person name="Sawabe T."/>
        </authorList>
    </citation>
    <scope>NUCLEOTIDE SEQUENCE [LARGE SCALE GENOMIC DNA]</scope>
    <source>
        <strain evidence="11 12">LMG 22536</strain>
    </source>
</reference>
<gene>
    <name evidence="11" type="ORF">tloyanaT_27570</name>
</gene>
<dbReference type="GO" id="GO:0016829">
    <property type="term" value="F:lyase activity"/>
    <property type="evidence" value="ECO:0007669"/>
    <property type="project" value="UniProtKB-KW"/>
</dbReference>
<dbReference type="SUPFAM" id="SSF56752">
    <property type="entry name" value="D-aminoacid aminotransferase-like PLP-dependent enzymes"/>
    <property type="match status" value="1"/>
</dbReference>
<comment type="pathway">
    <text evidence="7">Cofactor biosynthesis; tetrahydrofolate biosynthesis; 4-aminobenzoate from chorismate: step 2/2.</text>
</comment>
<dbReference type="EMBL" id="BSSV01000006">
    <property type="protein sequence ID" value="GLX86504.1"/>
    <property type="molecule type" value="Genomic_DNA"/>
</dbReference>
<organism evidence="11 12">
    <name type="scientific">Thalassotalea loyana</name>
    <dbReference type="NCBI Taxonomy" id="280483"/>
    <lineage>
        <taxon>Bacteria</taxon>
        <taxon>Pseudomonadati</taxon>
        <taxon>Pseudomonadota</taxon>
        <taxon>Gammaproteobacteria</taxon>
        <taxon>Alteromonadales</taxon>
        <taxon>Colwelliaceae</taxon>
        <taxon>Thalassotalea</taxon>
    </lineage>
</organism>
<evidence type="ECO:0000256" key="2">
    <source>
        <dbReference type="ARBA" id="ARBA00009320"/>
    </source>
</evidence>
<dbReference type="InterPro" id="IPR043131">
    <property type="entry name" value="BCAT-like_N"/>
</dbReference>
<evidence type="ECO:0000256" key="3">
    <source>
        <dbReference type="ARBA" id="ARBA00011738"/>
    </source>
</evidence>
<evidence type="ECO:0000256" key="1">
    <source>
        <dbReference type="ARBA" id="ARBA00001933"/>
    </source>
</evidence>
<dbReference type="NCBIfam" id="TIGR03461">
    <property type="entry name" value="pabC_Proteo"/>
    <property type="match status" value="1"/>
</dbReference>
<sequence length="269" mass="30009">MSKMLFSSVNGQQVDHVSINERTIQYGDGVFTTAKIAGGEVVWLNRHIDRLRNACQKIMITGVDWSLLTDELSHVAKNYQHATLKVIISAGQQSKAYARADDCTANILIYVNEFPSHYFEWQEKGISIGVAKTRLGINSALAGLKHTNRLEQVLLKNEVASTEYQDLLAFNELDNLIESISSNVFLLINNEWVTPKLDKSGVDGLSRQVLLAQYPQIKVRDVQQAELVNIQAILLTNCLMPAVPISSFEGKALSIEVCRPFISYLNEVS</sequence>
<dbReference type="InterPro" id="IPR017824">
    <property type="entry name" value="Aminodeoxychorismate_lyase_IV"/>
</dbReference>
<dbReference type="RefSeq" id="WP_284299595.1">
    <property type="nucleotide sequence ID" value="NZ_BSSV01000006.1"/>
</dbReference>
<comment type="cofactor">
    <cofactor evidence="1">
        <name>pyridoxal 5'-phosphate</name>
        <dbReference type="ChEBI" id="CHEBI:597326"/>
    </cofactor>
</comment>
<dbReference type="InterPro" id="IPR001544">
    <property type="entry name" value="Aminotrans_IV"/>
</dbReference>
<accession>A0ABQ6HES9</accession>
<evidence type="ECO:0000256" key="10">
    <source>
        <dbReference type="NCBIfam" id="TIGR03461"/>
    </source>
</evidence>